<name>A0A6N8HWF7_9FIRM</name>
<comment type="caution">
    <text evidence="2">The sequence shown here is derived from an EMBL/GenBank/DDBJ whole genome shotgun (WGS) entry which is preliminary data.</text>
</comment>
<evidence type="ECO:0000313" key="3">
    <source>
        <dbReference type="Proteomes" id="UP000469440"/>
    </source>
</evidence>
<dbReference type="PANTHER" id="PTHR10859">
    <property type="entry name" value="GLYCOSYL TRANSFERASE"/>
    <property type="match status" value="1"/>
</dbReference>
<sequence length="240" mass="27696">MRTIQIVFPVLNEERRLKKGIMKTVEYMEQNFAGRYRLMIVDNGSEDGTAEIAGELTQIYDRVSYLRLAEKGVGLALRAGVRENTCDVVGYMDIDLSTSLDHLKEVDRAFHDPAVQIVNGSRLSRDSVVTGRKPLRNLTSHGFRLMMKLLFGMKIDDALCGFKFFRRETIESLMPHCSDTPGWFYCAELLLRAERAGIVIREIPVTWQDDYDTTVHVGRLVRTYLAQMARLYAEFHFYRR</sequence>
<keyword evidence="3" id="KW-1185">Reference proteome</keyword>
<dbReference type="Proteomes" id="UP000469440">
    <property type="component" value="Unassembled WGS sequence"/>
</dbReference>
<proteinExistence type="predicted"/>
<dbReference type="GO" id="GO:0016746">
    <property type="term" value="F:acyltransferase activity"/>
    <property type="evidence" value="ECO:0007669"/>
    <property type="project" value="UniProtKB-KW"/>
</dbReference>
<dbReference type="GO" id="GO:0006487">
    <property type="term" value="P:protein N-linked glycosylation"/>
    <property type="evidence" value="ECO:0007669"/>
    <property type="project" value="TreeGrafter"/>
</dbReference>
<dbReference type="OrthoDB" id="9815829at2"/>
<dbReference type="InterPro" id="IPR001173">
    <property type="entry name" value="Glyco_trans_2-like"/>
</dbReference>
<evidence type="ECO:0000313" key="2">
    <source>
        <dbReference type="EMBL" id="MVB09935.1"/>
    </source>
</evidence>
<reference evidence="2 3" key="1">
    <citation type="submission" date="2019-09" db="EMBL/GenBank/DDBJ databases">
        <title>Genome sequence of Clostridium sp. EA1.</title>
        <authorList>
            <person name="Poehlein A."/>
            <person name="Bengelsdorf F.R."/>
            <person name="Daniel R."/>
        </authorList>
    </citation>
    <scope>NUCLEOTIDE SEQUENCE [LARGE SCALE GENOMIC DNA]</scope>
    <source>
        <strain evidence="2 3">EA1</strain>
    </source>
</reference>
<dbReference type="AlphaFoldDB" id="A0A6N8HWF7"/>
<gene>
    <name evidence="2" type="primary">lnt</name>
    <name evidence="2" type="ORF">CAFE_06050</name>
</gene>
<evidence type="ECO:0000259" key="1">
    <source>
        <dbReference type="Pfam" id="PF00535"/>
    </source>
</evidence>
<dbReference type="RefSeq" id="WP_156989745.1">
    <property type="nucleotide sequence ID" value="NZ_VWXL01000014.1"/>
</dbReference>
<dbReference type="Gene3D" id="3.90.550.10">
    <property type="entry name" value="Spore Coat Polysaccharide Biosynthesis Protein SpsA, Chain A"/>
    <property type="match status" value="1"/>
</dbReference>
<keyword evidence="2" id="KW-0808">Transferase</keyword>
<protein>
    <submittedName>
        <fullName evidence="2">Bifunctional apolipoprotein N-acyltransferase/polyprenol monophosphomannose synthase</fullName>
    </submittedName>
</protein>
<dbReference type="PANTHER" id="PTHR10859:SF91">
    <property type="entry name" value="DOLICHYL-PHOSPHATE BETA-GLUCOSYLTRANSFERASE"/>
    <property type="match status" value="1"/>
</dbReference>
<dbReference type="EMBL" id="VWXL01000014">
    <property type="protein sequence ID" value="MVB09935.1"/>
    <property type="molecule type" value="Genomic_DNA"/>
</dbReference>
<keyword evidence="2" id="KW-0449">Lipoprotein</keyword>
<accession>A0A6N8HWF7</accession>
<keyword evidence="2" id="KW-0012">Acyltransferase</keyword>
<organism evidence="2 3">
    <name type="scientific">Caproicibacter fermentans</name>
    <dbReference type="NCBI Taxonomy" id="2576756"/>
    <lineage>
        <taxon>Bacteria</taxon>
        <taxon>Bacillati</taxon>
        <taxon>Bacillota</taxon>
        <taxon>Clostridia</taxon>
        <taxon>Eubacteriales</taxon>
        <taxon>Acutalibacteraceae</taxon>
        <taxon>Caproicibacter</taxon>
    </lineage>
</organism>
<dbReference type="InterPro" id="IPR029044">
    <property type="entry name" value="Nucleotide-diphossugar_trans"/>
</dbReference>
<dbReference type="Pfam" id="PF00535">
    <property type="entry name" value="Glycos_transf_2"/>
    <property type="match status" value="1"/>
</dbReference>
<feature type="domain" description="Glycosyltransferase 2-like" evidence="1">
    <location>
        <begin position="6"/>
        <end position="171"/>
    </location>
</feature>
<dbReference type="SUPFAM" id="SSF53448">
    <property type="entry name" value="Nucleotide-diphospho-sugar transferases"/>
    <property type="match status" value="1"/>
</dbReference>